<evidence type="ECO:0000313" key="1">
    <source>
        <dbReference type="EMBL" id="EHJ49563.1"/>
    </source>
</evidence>
<dbReference type="EMBL" id="CM001368">
    <property type="protein sequence ID" value="EHJ49563.1"/>
    <property type="molecule type" value="Genomic_DNA"/>
</dbReference>
<keyword evidence="2" id="KW-1185">Reference proteome</keyword>
<reference evidence="2" key="1">
    <citation type="journal article" date="2015" name="Genome Announc.">
        <title>High-Quality Draft Genome Sequence of Desulfovibrio carbinoliphilus FW-101-2B, an Organic Acid-Oxidizing Sulfate-Reducing Bacterium Isolated from Uranium(VI)-Contaminated Groundwater.</title>
        <authorList>
            <person name="Ramsay B.D."/>
            <person name="Hwang C."/>
            <person name="Woo H.L."/>
            <person name="Carroll S.L."/>
            <person name="Lucas S."/>
            <person name="Han J."/>
            <person name="Lapidus A.L."/>
            <person name="Cheng J.F."/>
            <person name="Goodwin L.A."/>
            <person name="Pitluck S."/>
            <person name="Peters L."/>
            <person name="Chertkov O."/>
            <person name="Held B."/>
            <person name="Detter J.C."/>
            <person name="Han C.S."/>
            <person name="Tapia R."/>
            <person name="Land M.L."/>
            <person name="Hauser L.J."/>
            <person name="Kyrpides N.C."/>
            <person name="Ivanova N.N."/>
            <person name="Mikhailova N."/>
            <person name="Pagani I."/>
            <person name="Woyke T."/>
            <person name="Arkin A.P."/>
            <person name="Dehal P."/>
            <person name="Chivian D."/>
            <person name="Criddle C.S."/>
            <person name="Wu W."/>
            <person name="Chakraborty R."/>
            <person name="Hazen T.C."/>
            <person name="Fields M.W."/>
        </authorList>
    </citation>
    <scope>NUCLEOTIDE SEQUENCE [LARGE SCALE GENOMIC DNA]</scope>
    <source>
        <strain evidence="2">FW-101-2B</strain>
    </source>
</reference>
<dbReference type="Proteomes" id="UP000004662">
    <property type="component" value="Chromosome"/>
</dbReference>
<protein>
    <submittedName>
        <fullName evidence="1">Uncharacterized protein</fullName>
    </submittedName>
</protein>
<evidence type="ECO:0000313" key="2">
    <source>
        <dbReference type="Proteomes" id="UP000004662"/>
    </source>
</evidence>
<dbReference type="STRING" id="694327.DFW101_3567"/>
<dbReference type="HOGENOM" id="CLU_3308592_0_0_7"/>
<accession>G7Q5K4</accession>
<name>G7Q5K4_9BACT</name>
<dbReference type="AlphaFoldDB" id="G7Q5K4"/>
<proteinExistence type="predicted"/>
<organism evidence="1 2">
    <name type="scientific">Solidesulfovibrio carbinoliphilus subsp. oakridgensis</name>
    <dbReference type="NCBI Taxonomy" id="694327"/>
    <lineage>
        <taxon>Bacteria</taxon>
        <taxon>Pseudomonadati</taxon>
        <taxon>Thermodesulfobacteriota</taxon>
        <taxon>Desulfovibrionia</taxon>
        <taxon>Desulfovibrionales</taxon>
        <taxon>Desulfovibrionaceae</taxon>
        <taxon>Solidesulfovibrio</taxon>
    </lineage>
</organism>
<gene>
    <name evidence="1" type="ORF">DFW101_3567</name>
</gene>
<sequence>MPTTTPEIDAAVSALLAIVERARREKEENPHGKQTCSPA</sequence>